<reference evidence="2 3" key="1">
    <citation type="journal article" date="2014" name="Genome Announc.">
        <title>Draft Genome Sequence of Streptomyces roseochromogenes subsp. oscitans DS 12.976, Producer of the Aminocoumarin Antibiotic Clorobiocin.</title>
        <authorList>
            <person name="Ruckert C."/>
            <person name="Kalinowski J."/>
            <person name="Heide L."/>
            <person name="Apel A.K."/>
        </authorList>
    </citation>
    <scope>NUCLEOTIDE SEQUENCE [LARGE SCALE GENOMIC DNA]</scope>
    <source>
        <strain evidence="2 3">DS 12.976</strain>
    </source>
</reference>
<name>V6JGV6_STRRC</name>
<dbReference type="EMBL" id="AWQX01000386">
    <property type="protein sequence ID" value="EST18943.1"/>
    <property type="molecule type" value="Genomic_DNA"/>
</dbReference>
<evidence type="ECO:0000313" key="2">
    <source>
        <dbReference type="EMBL" id="EST18943.1"/>
    </source>
</evidence>
<protein>
    <recommendedName>
        <fullName evidence="1">Transposase IS701-like DDE domain-containing protein</fullName>
    </recommendedName>
</protein>
<evidence type="ECO:0000313" key="3">
    <source>
        <dbReference type="Proteomes" id="UP000017984"/>
    </source>
</evidence>
<evidence type="ECO:0000259" key="1">
    <source>
        <dbReference type="Pfam" id="PF13546"/>
    </source>
</evidence>
<dbReference type="PANTHER" id="PTHR33627:SF1">
    <property type="entry name" value="TRANSPOSASE"/>
    <property type="match status" value="1"/>
</dbReference>
<dbReference type="InterPro" id="IPR038721">
    <property type="entry name" value="IS701-like_DDE_dom"/>
</dbReference>
<comment type="caution">
    <text evidence="2">The sequence shown here is derived from an EMBL/GenBank/DDBJ whole genome shotgun (WGS) entry which is preliminary data.</text>
</comment>
<gene>
    <name evidence="2" type="ORF">M878_44310</name>
</gene>
<feature type="domain" description="Transposase IS701-like DDE" evidence="1">
    <location>
        <begin position="32"/>
        <end position="110"/>
    </location>
</feature>
<dbReference type="Pfam" id="PF13546">
    <property type="entry name" value="DDE_5"/>
    <property type="match status" value="1"/>
</dbReference>
<dbReference type="HOGENOM" id="CLU_116662_0_0_11"/>
<keyword evidence="3" id="KW-1185">Reference proteome</keyword>
<dbReference type="PATRIC" id="fig|1352936.5.peg.9198"/>
<dbReference type="Proteomes" id="UP000017984">
    <property type="component" value="Chromosome"/>
</dbReference>
<dbReference type="AlphaFoldDB" id="V6JGV6"/>
<dbReference type="STRING" id="1352936.M878_44310"/>
<sequence length="191" mass="21256">MAAGHSIDPACWQKAFEVLMGRIAGRFVRVEPRRRARAFVLGLLSDMPRKNCWTLAEQAGDANPYGLQHLLSRAKWDADAVRDDIRGFVVEHLHHEDAVLVVVETGDLKKRTGTEDWLRPVPPPTCGPIRPQGVRLRQEEAEDAEADGWPSRVVPSQCRQLGWPGLIGKCWSACAALNCVASRIWSCGRGR</sequence>
<organism evidence="2 3">
    <name type="scientific">Streptomyces roseochromogenus subsp. oscitans DS 12.976</name>
    <dbReference type="NCBI Taxonomy" id="1352936"/>
    <lineage>
        <taxon>Bacteria</taxon>
        <taxon>Bacillati</taxon>
        <taxon>Actinomycetota</taxon>
        <taxon>Actinomycetes</taxon>
        <taxon>Kitasatosporales</taxon>
        <taxon>Streptomycetaceae</taxon>
        <taxon>Streptomyces</taxon>
    </lineage>
</organism>
<accession>V6JGV6</accession>
<dbReference type="InterPro" id="IPR039365">
    <property type="entry name" value="IS701-like"/>
</dbReference>
<proteinExistence type="predicted"/>
<dbReference type="PANTHER" id="PTHR33627">
    <property type="entry name" value="TRANSPOSASE"/>
    <property type="match status" value="1"/>
</dbReference>